<reference evidence="1 2" key="1">
    <citation type="journal article" date="2005" name="PLoS Biol.">
        <title>The genomes of Oryza sativa: a history of duplications.</title>
        <authorList>
            <person name="Yu J."/>
            <person name="Wang J."/>
            <person name="Lin W."/>
            <person name="Li S."/>
            <person name="Li H."/>
            <person name="Zhou J."/>
            <person name="Ni P."/>
            <person name="Dong W."/>
            <person name="Hu S."/>
            <person name="Zeng C."/>
            <person name="Zhang J."/>
            <person name="Zhang Y."/>
            <person name="Li R."/>
            <person name="Xu Z."/>
            <person name="Li S."/>
            <person name="Li X."/>
            <person name="Zheng H."/>
            <person name="Cong L."/>
            <person name="Lin L."/>
            <person name="Yin J."/>
            <person name="Geng J."/>
            <person name="Li G."/>
            <person name="Shi J."/>
            <person name="Liu J."/>
            <person name="Lv H."/>
            <person name="Li J."/>
            <person name="Wang J."/>
            <person name="Deng Y."/>
            <person name="Ran L."/>
            <person name="Shi X."/>
            <person name="Wang X."/>
            <person name="Wu Q."/>
            <person name="Li C."/>
            <person name="Ren X."/>
            <person name="Wang J."/>
            <person name="Wang X."/>
            <person name="Li D."/>
            <person name="Liu D."/>
            <person name="Zhang X."/>
            <person name="Ji Z."/>
            <person name="Zhao W."/>
            <person name="Sun Y."/>
            <person name="Zhang Z."/>
            <person name="Bao J."/>
            <person name="Han Y."/>
            <person name="Dong L."/>
            <person name="Ji J."/>
            <person name="Chen P."/>
            <person name="Wu S."/>
            <person name="Liu J."/>
            <person name="Xiao Y."/>
            <person name="Bu D."/>
            <person name="Tan J."/>
            <person name="Yang L."/>
            <person name="Ye C."/>
            <person name="Zhang J."/>
            <person name="Xu J."/>
            <person name="Zhou Y."/>
            <person name="Yu Y."/>
            <person name="Zhang B."/>
            <person name="Zhuang S."/>
            <person name="Wei H."/>
            <person name="Liu B."/>
            <person name="Lei M."/>
            <person name="Yu H."/>
            <person name="Li Y."/>
            <person name="Xu H."/>
            <person name="Wei S."/>
            <person name="He X."/>
            <person name="Fang L."/>
            <person name="Zhang Z."/>
            <person name="Zhang Y."/>
            <person name="Huang X."/>
            <person name="Su Z."/>
            <person name="Tong W."/>
            <person name="Li J."/>
            <person name="Tong Z."/>
            <person name="Li S."/>
            <person name="Ye J."/>
            <person name="Wang L."/>
            <person name="Fang L."/>
            <person name="Lei T."/>
            <person name="Chen C."/>
            <person name="Chen H."/>
            <person name="Xu Z."/>
            <person name="Li H."/>
            <person name="Huang H."/>
            <person name="Zhang F."/>
            <person name="Xu H."/>
            <person name="Li N."/>
            <person name="Zhao C."/>
            <person name="Li S."/>
            <person name="Dong L."/>
            <person name="Huang Y."/>
            <person name="Li L."/>
            <person name="Xi Y."/>
            <person name="Qi Q."/>
            <person name="Li W."/>
            <person name="Zhang B."/>
            <person name="Hu W."/>
            <person name="Zhang Y."/>
            <person name="Tian X."/>
            <person name="Jiao Y."/>
            <person name="Liang X."/>
            <person name="Jin J."/>
            <person name="Gao L."/>
            <person name="Zheng W."/>
            <person name="Hao B."/>
            <person name="Liu S."/>
            <person name="Wang W."/>
            <person name="Yuan L."/>
            <person name="Cao M."/>
            <person name="McDermott J."/>
            <person name="Samudrala R."/>
            <person name="Wang J."/>
            <person name="Wong G.K."/>
            <person name="Yang H."/>
        </authorList>
    </citation>
    <scope>NUCLEOTIDE SEQUENCE [LARGE SCALE GENOMIC DNA]</scope>
    <source>
        <strain evidence="2">cv. 93-11</strain>
    </source>
</reference>
<evidence type="ECO:0008006" key="3">
    <source>
        <dbReference type="Google" id="ProtNLM"/>
    </source>
</evidence>
<organism evidence="1 2">
    <name type="scientific">Oryza sativa subsp. indica</name>
    <name type="common">Rice</name>
    <dbReference type="NCBI Taxonomy" id="39946"/>
    <lineage>
        <taxon>Eukaryota</taxon>
        <taxon>Viridiplantae</taxon>
        <taxon>Streptophyta</taxon>
        <taxon>Embryophyta</taxon>
        <taxon>Tracheophyta</taxon>
        <taxon>Spermatophyta</taxon>
        <taxon>Magnoliopsida</taxon>
        <taxon>Liliopsida</taxon>
        <taxon>Poales</taxon>
        <taxon>Poaceae</taxon>
        <taxon>BOP clade</taxon>
        <taxon>Oryzoideae</taxon>
        <taxon>Oryzeae</taxon>
        <taxon>Oryzinae</taxon>
        <taxon>Oryza</taxon>
        <taxon>Oryza sativa</taxon>
    </lineage>
</organism>
<evidence type="ECO:0000313" key="2">
    <source>
        <dbReference type="Proteomes" id="UP000007015"/>
    </source>
</evidence>
<sequence length="170" mass="18396">MASSSGAAVNPLFGQAILEKLTKNNFSLWKTQILPVIRGARMEGYLTGATQVPSVEIEVKEGEKGDITKKVSNLAYEAWIAADQQVLGMRMHGHSIYLLSYENPAHRPDISAVVLMLSSNSTSLRTPSKPAFFFGSGGLAVDAAPDMCCWVLMVQTTLLTSAVNCNLSRF</sequence>
<protein>
    <recommendedName>
        <fullName evidence="3">Retrotransposon Copia-like N-terminal domain-containing protein</fullName>
    </recommendedName>
</protein>
<proteinExistence type="predicted"/>
<keyword evidence="2" id="KW-1185">Reference proteome</keyword>
<dbReference type="EMBL" id="CM000129">
    <property type="protein sequence ID" value="EAY93156.1"/>
    <property type="molecule type" value="Genomic_DNA"/>
</dbReference>
<name>A2XQP6_ORYSI</name>
<dbReference type="AlphaFoldDB" id="A2XQP6"/>
<gene>
    <name evidence="1" type="ORF">OsI_14962</name>
</gene>
<accession>A2XQP6</accession>
<dbReference type="HOGENOM" id="CLU_1573241_0_0_1"/>
<evidence type="ECO:0000313" key="1">
    <source>
        <dbReference type="EMBL" id="EAY93156.1"/>
    </source>
</evidence>
<dbReference type="Gramene" id="BGIOSGA015539-TA">
    <property type="protein sequence ID" value="BGIOSGA015539-PA"/>
    <property type="gene ID" value="BGIOSGA015539"/>
</dbReference>
<dbReference type="Proteomes" id="UP000007015">
    <property type="component" value="Chromosome 4"/>
</dbReference>